<evidence type="ECO:0000259" key="10">
    <source>
        <dbReference type="SMART" id="SM00986"/>
    </source>
</evidence>
<evidence type="ECO:0000256" key="2">
    <source>
        <dbReference type="ARBA" id="ARBA00022723"/>
    </source>
</evidence>
<dbReference type="InterPro" id="IPR036895">
    <property type="entry name" value="Uracil-DNA_glycosylase-like_sf"/>
</dbReference>
<sequence length="330" mass="35581">MQVHQDAPVIGCDGDHSHDTDAHVSDVTAIAKSSAGVRRQARAAASPADLNDSIRECRACPRLVSWCQDVAVAKRAAYADETYWGAPVPSFGADRPSILIIGLAPGAHGANRTGRMFTGDRSGDWLFGSLHRTGLASTPGSVSRDDGQRLEIVRITAAVRCAPPDNKPTTEERDTCAPWLDRELELVNPDLRVVVALGGFAWSAALAALATCGWSLPMPRPRFGHGVHVNLERKDGHSVVLLGCYHPSQQNTFTGRLTEPMLDEVFTAARRLASGCTIHHVGTLAVRSGPWQGPIRGPALDRRLVALERLRAVGREHGCVVGDRRRVQDP</sequence>
<dbReference type="GO" id="GO:0004844">
    <property type="term" value="F:uracil DNA N-glycosylase activity"/>
    <property type="evidence" value="ECO:0007669"/>
    <property type="project" value="InterPro"/>
</dbReference>
<evidence type="ECO:0000256" key="8">
    <source>
        <dbReference type="ARBA" id="ARBA00023779"/>
    </source>
</evidence>
<dbReference type="GO" id="GO:0006284">
    <property type="term" value="P:base-excision repair"/>
    <property type="evidence" value="ECO:0007669"/>
    <property type="project" value="InterPro"/>
</dbReference>
<feature type="domain" description="Uracil-DNA glycosylase-like" evidence="10">
    <location>
        <begin position="89"/>
        <end position="266"/>
    </location>
</feature>
<evidence type="ECO:0000256" key="4">
    <source>
        <dbReference type="ARBA" id="ARBA00022801"/>
    </source>
</evidence>
<name>A0A6J7IY45_9ZZZZ</name>
<dbReference type="SUPFAM" id="SSF52141">
    <property type="entry name" value="Uracil-DNA glycosylase-like"/>
    <property type="match status" value="1"/>
</dbReference>
<dbReference type="GO" id="GO:0046872">
    <property type="term" value="F:metal ion binding"/>
    <property type="evidence" value="ECO:0007669"/>
    <property type="project" value="UniProtKB-KW"/>
</dbReference>
<keyword evidence="3" id="KW-0227">DNA damage</keyword>
<dbReference type="PANTHER" id="PTHR33693:SF3">
    <property type="entry name" value="TYPE-5 URACIL-DNA GLYCOSYLASE"/>
    <property type="match status" value="1"/>
</dbReference>
<keyword evidence="4" id="KW-0378">Hydrolase</keyword>
<gene>
    <name evidence="11" type="ORF">UFOPK3772_00552</name>
</gene>
<evidence type="ECO:0000256" key="6">
    <source>
        <dbReference type="ARBA" id="ARBA00023014"/>
    </source>
</evidence>
<keyword evidence="5" id="KW-0408">Iron</keyword>
<dbReference type="PANTHER" id="PTHR33693">
    <property type="entry name" value="TYPE-5 URACIL-DNA GLYCOSYLASE"/>
    <property type="match status" value="1"/>
</dbReference>
<protein>
    <recommendedName>
        <fullName evidence="9">Type-5 uracil-DNA glycosylase</fullName>
    </recommendedName>
</protein>
<evidence type="ECO:0000256" key="7">
    <source>
        <dbReference type="ARBA" id="ARBA00023204"/>
    </source>
</evidence>
<dbReference type="Gene3D" id="3.40.470.10">
    <property type="entry name" value="Uracil-DNA glycosylase-like domain"/>
    <property type="match status" value="1"/>
</dbReference>
<comment type="similarity">
    <text evidence="8">Belongs to the uracil-DNA glycosylase (UDG) superfamily. Type 5 (UDGb) family.</text>
</comment>
<keyword evidence="6" id="KW-0411">Iron-sulfur</keyword>
<reference evidence="11" key="1">
    <citation type="submission" date="2020-05" db="EMBL/GenBank/DDBJ databases">
        <authorList>
            <person name="Chiriac C."/>
            <person name="Salcher M."/>
            <person name="Ghai R."/>
            <person name="Kavagutti S V."/>
        </authorList>
    </citation>
    <scope>NUCLEOTIDE SEQUENCE</scope>
</reference>
<evidence type="ECO:0000256" key="9">
    <source>
        <dbReference type="ARBA" id="ARBA00023887"/>
    </source>
</evidence>
<dbReference type="GO" id="GO:0051539">
    <property type="term" value="F:4 iron, 4 sulfur cluster binding"/>
    <property type="evidence" value="ECO:0007669"/>
    <property type="project" value="UniProtKB-KW"/>
</dbReference>
<evidence type="ECO:0000256" key="3">
    <source>
        <dbReference type="ARBA" id="ARBA00022763"/>
    </source>
</evidence>
<evidence type="ECO:0000256" key="5">
    <source>
        <dbReference type="ARBA" id="ARBA00023004"/>
    </source>
</evidence>
<dbReference type="Pfam" id="PF03167">
    <property type="entry name" value="UDG"/>
    <property type="match status" value="1"/>
</dbReference>
<dbReference type="EMBL" id="CAFBNE010000011">
    <property type="protein sequence ID" value="CAB4935706.1"/>
    <property type="molecule type" value="Genomic_DNA"/>
</dbReference>
<dbReference type="SMART" id="SM00986">
    <property type="entry name" value="UDG"/>
    <property type="match status" value="1"/>
</dbReference>
<accession>A0A6J7IY45</accession>
<dbReference type="InterPro" id="IPR005122">
    <property type="entry name" value="Uracil-DNA_glycosylase-like"/>
</dbReference>
<evidence type="ECO:0000256" key="1">
    <source>
        <dbReference type="ARBA" id="ARBA00022485"/>
    </source>
</evidence>
<dbReference type="InterPro" id="IPR051536">
    <property type="entry name" value="UDG_Type-4/5"/>
</dbReference>
<evidence type="ECO:0000313" key="11">
    <source>
        <dbReference type="EMBL" id="CAB4935706.1"/>
    </source>
</evidence>
<proteinExistence type="inferred from homology"/>
<dbReference type="AlphaFoldDB" id="A0A6J7IY45"/>
<dbReference type="SMART" id="SM00987">
    <property type="entry name" value="UreE_C"/>
    <property type="match status" value="1"/>
</dbReference>
<keyword evidence="1" id="KW-0004">4Fe-4S</keyword>
<dbReference type="CDD" id="cd10031">
    <property type="entry name" value="UDG-F5_TTUDGB_like"/>
    <property type="match status" value="1"/>
</dbReference>
<dbReference type="InterPro" id="IPR044147">
    <property type="entry name" value="UdgB-like"/>
</dbReference>
<keyword evidence="2" id="KW-0479">Metal-binding</keyword>
<dbReference type="GO" id="GO:0033958">
    <property type="term" value="F:DNA-deoxyinosine glycosylase activity"/>
    <property type="evidence" value="ECO:0007669"/>
    <property type="project" value="InterPro"/>
</dbReference>
<organism evidence="11">
    <name type="scientific">freshwater metagenome</name>
    <dbReference type="NCBI Taxonomy" id="449393"/>
    <lineage>
        <taxon>unclassified sequences</taxon>
        <taxon>metagenomes</taxon>
        <taxon>ecological metagenomes</taxon>
    </lineage>
</organism>
<keyword evidence="7" id="KW-0234">DNA repair</keyword>